<organism evidence="1 2">
    <name type="scientific">Candidatus Mailhella merdigallinarum</name>
    <dbReference type="NCBI Taxonomy" id="2838658"/>
    <lineage>
        <taxon>Bacteria</taxon>
        <taxon>Pseudomonadati</taxon>
        <taxon>Thermodesulfobacteriota</taxon>
        <taxon>Desulfovibrionia</taxon>
        <taxon>Desulfovibrionales</taxon>
        <taxon>Desulfovibrionaceae</taxon>
        <taxon>Mailhella</taxon>
    </lineage>
</organism>
<proteinExistence type="predicted"/>
<sequence>MPRFRALKSAIRPWLRSSDWTPEQPLPPDLEGETPLASLVNPLFAALPEGGTMTERAAFALGRVLSRLYEQAPEEARNVVRRFLWHMNEESGNIGWGIPEAFGQTLAQSRPLADLYHKVLFSYILDKEGDSTWCDHAPLRRSCYTAVDTVLSARPDLISAALPVLHSAASADPDPVCRSLAVELAEKYKVADVGGFIRQH</sequence>
<reference evidence="1" key="2">
    <citation type="submission" date="2021-04" db="EMBL/GenBank/DDBJ databases">
        <authorList>
            <person name="Gilroy R."/>
        </authorList>
    </citation>
    <scope>NUCLEOTIDE SEQUENCE</scope>
    <source>
        <strain evidence="1">CHK186-16707</strain>
    </source>
</reference>
<gene>
    <name evidence="1" type="ORF">H9962_04760</name>
</gene>
<comment type="caution">
    <text evidence="1">The sequence shown here is derived from an EMBL/GenBank/DDBJ whole genome shotgun (WGS) entry which is preliminary data.</text>
</comment>
<dbReference type="NCBIfam" id="NF045662">
    <property type="entry name" value="DVU0298_fam"/>
    <property type="match status" value="1"/>
</dbReference>
<dbReference type="EMBL" id="DXAN01000014">
    <property type="protein sequence ID" value="HJA08483.1"/>
    <property type="molecule type" value="Genomic_DNA"/>
</dbReference>
<evidence type="ECO:0000313" key="2">
    <source>
        <dbReference type="Proteomes" id="UP000824225"/>
    </source>
</evidence>
<dbReference type="Proteomes" id="UP000824225">
    <property type="component" value="Unassembled WGS sequence"/>
</dbReference>
<accession>A0A9D2HC40</accession>
<evidence type="ECO:0000313" key="1">
    <source>
        <dbReference type="EMBL" id="HJA08483.1"/>
    </source>
</evidence>
<name>A0A9D2HC40_9BACT</name>
<protein>
    <submittedName>
        <fullName evidence="1">HEAT repeat domain-containing protein</fullName>
    </submittedName>
</protein>
<reference evidence="1" key="1">
    <citation type="journal article" date="2021" name="PeerJ">
        <title>Extensive microbial diversity within the chicken gut microbiome revealed by metagenomics and culture.</title>
        <authorList>
            <person name="Gilroy R."/>
            <person name="Ravi A."/>
            <person name="Getino M."/>
            <person name="Pursley I."/>
            <person name="Horton D.L."/>
            <person name="Alikhan N.F."/>
            <person name="Baker D."/>
            <person name="Gharbi K."/>
            <person name="Hall N."/>
            <person name="Watson M."/>
            <person name="Adriaenssens E.M."/>
            <person name="Foster-Nyarko E."/>
            <person name="Jarju S."/>
            <person name="Secka A."/>
            <person name="Antonio M."/>
            <person name="Oren A."/>
            <person name="Chaudhuri R.R."/>
            <person name="La Ragione R."/>
            <person name="Hildebrand F."/>
            <person name="Pallen M.J."/>
        </authorList>
    </citation>
    <scope>NUCLEOTIDE SEQUENCE</scope>
    <source>
        <strain evidence="1">CHK186-16707</strain>
    </source>
</reference>
<dbReference type="AlphaFoldDB" id="A0A9D2HC40"/>
<dbReference type="InterPro" id="IPR054701">
    <property type="entry name" value="DVU0298-like"/>
</dbReference>